<feature type="binding site" evidence="6">
    <location>
        <position position="218"/>
    </location>
    <ligand>
        <name>Fe cation</name>
        <dbReference type="ChEBI" id="CHEBI:24875"/>
        <note>catalytic</note>
    </ligand>
</feature>
<dbReference type="PANTHER" id="PTHR16557">
    <property type="entry name" value="ALKYLATED DNA REPAIR PROTEIN ALKB-RELATED"/>
    <property type="match status" value="1"/>
</dbReference>
<evidence type="ECO:0000313" key="9">
    <source>
        <dbReference type="EMBL" id="OUS48744.1"/>
    </source>
</evidence>
<dbReference type="STRING" id="70448.A0A090M924"/>
<dbReference type="GO" id="GO:0035513">
    <property type="term" value="P:oxidative RNA demethylation"/>
    <property type="evidence" value="ECO:0007669"/>
    <property type="project" value="TreeGrafter"/>
</dbReference>
<reference evidence="8" key="2">
    <citation type="journal article" date="2014" name="BMC Genomics">
        <title>An improved genome of the model marine alga Ostreococcus tauri unfolds by assessing Illumina de novo assemblies.</title>
        <authorList>
            <person name="Blanc-Mathieu R."/>
            <person name="Verhelst B."/>
            <person name="Derelle E."/>
            <person name="Rombauts S."/>
            <person name="Bouget F.Y."/>
            <person name="Carre I."/>
            <person name="Chateau A."/>
            <person name="Eyre-Walker A."/>
            <person name="Grimsley N."/>
            <person name="Moreau H."/>
            <person name="Piegu B."/>
            <person name="Rivals E."/>
            <person name="Schackwitz W."/>
            <person name="Van de Peer Y."/>
            <person name="Piganeau G."/>
        </authorList>
    </citation>
    <scope>NUCLEOTIDE SEQUENCE</scope>
    <source>
        <strain evidence="8">RCC4221</strain>
    </source>
</reference>
<organism evidence="8 10">
    <name type="scientific">Ostreococcus tauri</name>
    <name type="common">Marine green alga</name>
    <dbReference type="NCBI Taxonomy" id="70448"/>
    <lineage>
        <taxon>Eukaryota</taxon>
        <taxon>Viridiplantae</taxon>
        <taxon>Chlorophyta</taxon>
        <taxon>Mamiellophyceae</taxon>
        <taxon>Mamiellales</taxon>
        <taxon>Bathycoccaceae</taxon>
        <taxon>Ostreococcus</taxon>
    </lineage>
</organism>
<dbReference type="PROSITE" id="PS51471">
    <property type="entry name" value="FE2OG_OXY"/>
    <property type="match status" value="1"/>
</dbReference>
<reference evidence="8 10" key="1">
    <citation type="journal article" date="2006" name="Proc. Natl. Acad. Sci. U.S.A.">
        <title>Genome analysis of the smallest free-living eukaryote Ostreococcus tauri unveils many unique features.</title>
        <authorList>
            <person name="Derelle E."/>
            <person name="Ferraz C."/>
            <person name="Rombauts S."/>
            <person name="Rouze P."/>
            <person name="Worden A.Z."/>
            <person name="Robbens S."/>
            <person name="Partensky F."/>
            <person name="Degroeve S."/>
            <person name="Echeynie S."/>
            <person name="Cooke R."/>
            <person name="Saeys Y."/>
            <person name="Wuyts J."/>
            <person name="Jabbari K."/>
            <person name="Bowler C."/>
            <person name="Panaud O."/>
            <person name="Piegu B."/>
            <person name="Ball S.G."/>
            <person name="Ral J.-P."/>
            <person name="Bouget F.-Y."/>
            <person name="Piganeau G."/>
            <person name="De Baets B."/>
            <person name="Picard A."/>
            <person name="Delseny M."/>
            <person name="Demaille J."/>
            <person name="Van de Peer Y."/>
            <person name="Moreau H."/>
        </authorList>
    </citation>
    <scope>NUCLEOTIDE SEQUENCE [LARGE SCALE GENOMIC DNA]</scope>
    <source>
        <strain evidence="8 10">OTTH0595</strain>
    </source>
</reference>
<dbReference type="Proteomes" id="UP000009170">
    <property type="component" value="Unassembled WGS sequence"/>
</dbReference>
<evidence type="ECO:0000259" key="7">
    <source>
        <dbReference type="PROSITE" id="PS51471"/>
    </source>
</evidence>
<evidence type="ECO:0000256" key="2">
    <source>
        <dbReference type="ARBA" id="ARBA00022723"/>
    </source>
</evidence>
<dbReference type="GO" id="GO:0008198">
    <property type="term" value="F:ferrous iron binding"/>
    <property type="evidence" value="ECO:0007669"/>
    <property type="project" value="TreeGrafter"/>
</dbReference>
<comment type="similarity">
    <text evidence="1">Belongs to the alkB family.</text>
</comment>
<dbReference type="EMBL" id="CAID01000009">
    <property type="protein sequence ID" value="CEF99212.1"/>
    <property type="molecule type" value="Genomic_DNA"/>
</dbReference>
<protein>
    <submittedName>
        <fullName evidence="9">2OG-Fe(II) oxygenase superfamily-domain-containing protein</fullName>
    </submittedName>
    <submittedName>
        <fullName evidence="8">Alpha-ketoglutarate-dependent dioxygenase AlkB-like</fullName>
    </submittedName>
</protein>
<gene>
    <name evidence="9" type="ORF">BE221DRAFT_189102</name>
    <name evidence="8" type="ORF">OT_ostta09g04090</name>
</gene>
<dbReference type="AlphaFoldDB" id="A0A090M924"/>
<keyword evidence="2 6" id="KW-0479">Metal-binding</keyword>
<dbReference type="GO" id="GO:0005737">
    <property type="term" value="C:cytoplasm"/>
    <property type="evidence" value="ECO:0007669"/>
    <property type="project" value="TreeGrafter"/>
</dbReference>
<dbReference type="Proteomes" id="UP000195557">
    <property type="component" value="Unassembled WGS sequence"/>
</dbReference>
<accession>A0A090M924</accession>
<dbReference type="FunCoup" id="A0A090M924">
    <property type="interactions" value="35"/>
</dbReference>
<dbReference type="InterPro" id="IPR004574">
    <property type="entry name" value="Alkb"/>
</dbReference>
<dbReference type="InterPro" id="IPR027450">
    <property type="entry name" value="AlkB-like"/>
</dbReference>
<dbReference type="InParanoid" id="A0A090M924"/>
<dbReference type="SUPFAM" id="SSF51197">
    <property type="entry name" value="Clavaminate synthase-like"/>
    <property type="match status" value="1"/>
</dbReference>
<feature type="binding site" evidence="6">
    <location>
        <position position="277"/>
    </location>
    <ligand>
        <name>Fe cation</name>
        <dbReference type="ChEBI" id="CHEBI:24875"/>
        <note>catalytic</note>
    </ligand>
</feature>
<dbReference type="EMBL" id="KZ155772">
    <property type="protein sequence ID" value="OUS48744.1"/>
    <property type="molecule type" value="Genomic_DNA"/>
</dbReference>
<comment type="cofactor">
    <cofactor evidence="6">
        <name>Fe(2+)</name>
        <dbReference type="ChEBI" id="CHEBI:29033"/>
    </cofactor>
    <text evidence="6">Binds 1 Fe(2+) ion per subunit.</text>
</comment>
<evidence type="ECO:0000256" key="3">
    <source>
        <dbReference type="ARBA" id="ARBA00022964"/>
    </source>
</evidence>
<dbReference type="Gene3D" id="2.60.120.590">
    <property type="entry name" value="Alpha-ketoglutarate-dependent dioxygenase AlkB-like"/>
    <property type="match status" value="1"/>
</dbReference>
<keyword evidence="10" id="KW-1185">Reference proteome</keyword>
<proteinExistence type="inferred from homology"/>
<dbReference type="GO" id="GO:0035516">
    <property type="term" value="F:broad specificity oxidative DNA demethylase activity"/>
    <property type="evidence" value="ECO:0007669"/>
    <property type="project" value="TreeGrafter"/>
</dbReference>
<evidence type="ECO:0000256" key="6">
    <source>
        <dbReference type="PIRSR" id="PIRSR604574-2"/>
    </source>
</evidence>
<reference evidence="9" key="3">
    <citation type="submission" date="2017-04" db="EMBL/GenBank/DDBJ databases">
        <title>Population genomics of picophytoplankton unveils novel chromosome hypervariability.</title>
        <authorList>
            <consortium name="DOE Joint Genome Institute"/>
            <person name="Blanc-Mathieu R."/>
            <person name="Krasovec M."/>
            <person name="Hebrard M."/>
            <person name="Yau S."/>
            <person name="Desgranges E."/>
            <person name="Martin J."/>
            <person name="Schackwitz W."/>
            <person name="Kuo A."/>
            <person name="Salin G."/>
            <person name="Donnadieu C."/>
            <person name="Desdevises Y."/>
            <person name="Sanchez-Ferandin S."/>
            <person name="Moreau H."/>
            <person name="Rivals E."/>
            <person name="Grigoriev I.V."/>
            <person name="Grimsley N."/>
            <person name="Eyre-Walker A."/>
            <person name="Piganeau G."/>
        </authorList>
    </citation>
    <scope>NUCLEOTIDE SEQUENCE [LARGE SCALE GENOMIC DNA]</scope>
    <source>
        <strain evidence="9">RCC 1115</strain>
    </source>
</reference>
<keyword evidence="3 8" id="KW-0223">Dioxygenase</keyword>
<dbReference type="InterPro" id="IPR005123">
    <property type="entry name" value="Oxoglu/Fe-dep_dioxygenase_dom"/>
</dbReference>
<dbReference type="InterPro" id="IPR037151">
    <property type="entry name" value="AlkB-like_sf"/>
</dbReference>
<evidence type="ECO:0000313" key="10">
    <source>
        <dbReference type="Proteomes" id="UP000009170"/>
    </source>
</evidence>
<name>A0A090M924_OSTTA</name>
<feature type="binding site" evidence="6">
    <location>
        <position position="216"/>
    </location>
    <ligand>
        <name>Fe cation</name>
        <dbReference type="ChEBI" id="CHEBI:24875"/>
        <note>catalytic</note>
    </ligand>
</feature>
<keyword evidence="5 6" id="KW-0408">Iron</keyword>
<evidence type="ECO:0000256" key="5">
    <source>
        <dbReference type="ARBA" id="ARBA00023004"/>
    </source>
</evidence>
<evidence type="ECO:0000256" key="4">
    <source>
        <dbReference type="ARBA" id="ARBA00023002"/>
    </source>
</evidence>
<evidence type="ECO:0000313" key="8">
    <source>
        <dbReference type="EMBL" id="CEF99212.1"/>
    </source>
</evidence>
<dbReference type="OrthoDB" id="6614653at2759"/>
<feature type="domain" description="Fe2OG dioxygenase" evidence="7">
    <location>
        <begin position="198"/>
        <end position="308"/>
    </location>
</feature>
<dbReference type="Pfam" id="PF13532">
    <property type="entry name" value="2OG-FeII_Oxy_2"/>
    <property type="match status" value="1"/>
</dbReference>
<dbReference type="PANTHER" id="PTHR16557:SF2">
    <property type="entry name" value="NUCLEIC ACID DIOXYGENASE ALKBH1"/>
    <property type="match status" value="1"/>
</dbReference>
<sequence length="333" mass="36486">MDADAVDVLRRRARALRRAIPGRYDDLRALARGFQLDEVTPDALARAMIECSRASSDAAREIDALARALPSEAHRARLRRALGGGVETTGTTGCSSETRRAREVKAETLAPGLVCLRKFMTVERQRWLADESFRLGESVDVQQGFFERSSDGAAKLNQGSRGRMILTPEAFPGDALREMCAEAVRAAQKVDDAMPDMNPTTCLVNFYKDGAEFKWHKDSEDPKLVKSRAGPPIVSFSVGMSADFGYKYSFEDPTHEVVRLNSGDVLLFGGPSRMIVHSVLNVHPGSMPGHLRGKMLNGRLNVTVRDIGEGVIDTSQFPAYRVSYDGVPAEGNV</sequence>
<keyword evidence="4" id="KW-0560">Oxidoreductase</keyword>
<dbReference type="GO" id="GO:0035515">
    <property type="term" value="F:oxidative RNA demethylase activity"/>
    <property type="evidence" value="ECO:0007669"/>
    <property type="project" value="TreeGrafter"/>
</dbReference>
<accession>A0A454Y503</accession>
<evidence type="ECO:0000256" key="1">
    <source>
        <dbReference type="ARBA" id="ARBA00007879"/>
    </source>
</evidence>
<accession>A0A1Y5IKR9</accession>